<dbReference type="EMBL" id="CACVKT020002575">
    <property type="protein sequence ID" value="CAC5378458.1"/>
    <property type="molecule type" value="Genomic_DNA"/>
</dbReference>
<organism evidence="2 3">
    <name type="scientific">Mytilus coruscus</name>
    <name type="common">Sea mussel</name>
    <dbReference type="NCBI Taxonomy" id="42192"/>
    <lineage>
        <taxon>Eukaryota</taxon>
        <taxon>Metazoa</taxon>
        <taxon>Spiralia</taxon>
        <taxon>Lophotrochozoa</taxon>
        <taxon>Mollusca</taxon>
        <taxon>Bivalvia</taxon>
        <taxon>Autobranchia</taxon>
        <taxon>Pteriomorphia</taxon>
        <taxon>Mytilida</taxon>
        <taxon>Mytiloidea</taxon>
        <taxon>Mytilidae</taxon>
        <taxon>Mytilinae</taxon>
        <taxon>Mytilus</taxon>
    </lineage>
</organism>
<reference evidence="2 3" key="1">
    <citation type="submission" date="2020-06" db="EMBL/GenBank/DDBJ databases">
        <authorList>
            <person name="Li R."/>
            <person name="Bekaert M."/>
        </authorList>
    </citation>
    <scope>NUCLEOTIDE SEQUENCE [LARGE SCALE GENOMIC DNA]</scope>
    <source>
        <strain evidence="3">wild</strain>
    </source>
</reference>
<evidence type="ECO:0000313" key="2">
    <source>
        <dbReference type="EMBL" id="CAC5378458.1"/>
    </source>
</evidence>
<name>A0A6J8B3K0_MYTCO</name>
<keyword evidence="1" id="KW-0732">Signal</keyword>
<dbReference type="OrthoDB" id="6120478at2759"/>
<keyword evidence="3" id="KW-1185">Reference proteome</keyword>
<sequence>MKLLLCVLGVICIVSGQRGDIGFLEEDVDDFNAPVDNWDEDRGDGWGYDTPTWETGTGPVVSAQTFAATNIQYPQKDIYDFNENYGYIGQLGKHCKVIKGYGKRINYHEIYQSYNDGGSYNNGYPRTSSFHQFPSYAGNYFNYQNNHQVDNTLSAVPVTAAGGTVPLTSMLTDPTSSIGGFPSYTDIKNQYYQNNNEIPNSLSAVPGKNIGFVAPSVSAFSSPVSNAGFSGNDNSHH</sequence>
<feature type="chain" id="PRO_5026722228" evidence="1">
    <location>
        <begin position="17"/>
        <end position="237"/>
    </location>
</feature>
<feature type="signal peptide" evidence="1">
    <location>
        <begin position="1"/>
        <end position="16"/>
    </location>
</feature>
<dbReference type="AlphaFoldDB" id="A0A6J8B3K0"/>
<proteinExistence type="predicted"/>
<gene>
    <name evidence="2" type="ORF">MCOR_14660</name>
</gene>
<evidence type="ECO:0000313" key="3">
    <source>
        <dbReference type="Proteomes" id="UP000507470"/>
    </source>
</evidence>
<evidence type="ECO:0000256" key="1">
    <source>
        <dbReference type="SAM" id="SignalP"/>
    </source>
</evidence>
<dbReference type="Proteomes" id="UP000507470">
    <property type="component" value="Unassembled WGS sequence"/>
</dbReference>
<accession>A0A6J8B3K0</accession>
<protein>
    <submittedName>
        <fullName evidence="2">Uncharacterized protein</fullName>
    </submittedName>
</protein>